<proteinExistence type="predicted"/>
<dbReference type="SUPFAM" id="SSF55073">
    <property type="entry name" value="Nucleotide cyclase"/>
    <property type="match status" value="1"/>
</dbReference>
<dbReference type="PANTHER" id="PTHR45138">
    <property type="entry name" value="REGULATORY COMPONENTS OF SENSORY TRANSDUCTION SYSTEM"/>
    <property type="match status" value="1"/>
</dbReference>
<accession>A0A1H7IAL3</accession>
<reference evidence="4" key="1">
    <citation type="submission" date="2016-10" db="EMBL/GenBank/DDBJ databases">
        <authorList>
            <person name="Varghese N."/>
        </authorList>
    </citation>
    <scope>NUCLEOTIDE SEQUENCE [LARGE SCALE GENOMIC DNA]</scope>
    <source>
        <strain evidence="4">ACV-9</strain>
    </source>
</reference>
<dbReference type="InterPro" id="IPR000160">
    <property type="entry name" value="GGDEF_dom"/>
</dbReference>
<dbReference type="Pfam" id="PF10442">
    <property type="entry name" value="FIST_C"/>
    <property type="match status" value="1"/>
</dbReference>
<dbReference type="GO" id="GO:0052621">
    <property type="term" value="F:diguanylate cyclase activity"/>
    <property type="evidence" value="ECO:0007669"/>
    <property type="project" value="TreeGrafter"/>
</dbReference>
<organism evidence="3 4">
    <name type="scientific">Pseudobutyrivibrio ruminis</name>
    <dbReference type="NCBI Taxonomy" id="46206"/>
    <lineage>
        <taxon>Bacteria</taxon>
        <taxon>Bacillati</taxon>
        <taxon>Bacillota</taxon>
        <taxon>Clostridia</taxon>
        <taxon>Lachnospirales</taxon>
        <taxon>Lachnospiraceae</taxon>
        <taxon>Pseudobutyrivibrio</taxon>
    </lineage>
</organism>
<sequence length="589" mass="64941">MKQYNFELENISHLENALDSLHKDIDNDSYSSILFHIYTNGIDKAEIDIVIAEILDAFPTASIGGTSTNGGICDGHLVDEGMVISVSVFESTSTQVKLFKCIPGNEDTIGKSISDFIDSTNNIVAAELLITLKSINSHIILNNVEKCHKDIFVFGGGSAAVKISDENTCVIDENDISPNGVLVITYSGPDFHIDVHHAIGWKALGKELTVTKIKGKQLFEINNTPAGKVYSKYLDIQADENFFSNILEFPIMSHQHGNEVLRLPFSCNHDDNSIILAADIDPGTPINLSYGDPDVIKEDVIALVKKVKAFAPQAIFLYSCGVRRLYWKYLINKETAPFAAISPTSGFYSSGEIMRMDDHIIEHHVTLIAISMREGEKAIAQPSFNGDKALPIPEEQKMHSQVSMVRRLANFINVTAAELQEANEKLQEIADTDELTGLYNRRMLNKLVSNAIDRANKNGFDMIIGIADIDNFKEINDTYGHVMGDKVLVELAKQLDNEVEKLPSGIIGRWGGEEFMFIAPTLKLDEVLSNIEEARKRVSSIKFDGIDSPTVSLGLTAFIAGDTAESVFKRADAALYEAKETGKNKTCVK</sequence>
<keyword evidence="1" id="KW-0175">Coiled coil</keyword>
<dbReference type="NCBIfam" id="TIGR00254">
    <property type="entry name" value="GGDEF"/>
    <property type="match status" value="1"/>
</dbReference>
<dbReference type="CDD" id="cd01949">
    <property type="entry name" value="GGDEF"/>
    <property type="match status" value="1"/>
</dbReference>
<dbReference type="Pfam" id="PF00990">
    <property type="entry name" value="GGDEF"/>
    <property type="match status" value="1"/>
</dbReference>
<gene>
    <name evidence="3" type="ORF">SAMN02910377_01249</name>
</gene>
<keyword evidence="4" id="KW-1185">Reference proteome</keyword>
<evidence type="ECO:0000313" key="3">
    <source>
        <dbReference type="EMBL" id="SEK58767.1"/>
    </source>
</evidence>
<feature type="coiled-coil region" evidence="1">
    <location>
        <begin position="409"/>
        <end position="436"/>
    </location>
</feature>
<dbReference type="InterPro" id="IPR043128">
    <property type="entry name" value="Rev_trsase/Diguanyl_cyclase"/>
</dbReference>
<evidence type="ECO:0000256" key="1">
    <source>
        <dbReference type="SAM" id="Coils"/>
    </source>
</evidence>
<dbReference type="Proteomes" id="UP000182321">
    <property type="component" value="Unassembled WGS sequence"/>
</dbReference>
<dbReference type="Pfam" id="PF08495">
    <property type="entry name" value="FIST"/>
    <property type="match status" value="1"/>
</dbReference>
<evidence type="ECO:0000259" key="2">
    <source>
        <dbReference type="PROSITE" id="PS50887"/>
    </source>
</evidence>
<dbReference type="InterPro" id="IPR029787">
    <property type="entry name" value="Nucleotide_cyclase"/>
</dbReference>
<evidence type="ECO:0000313" key="4">
    <source>
        <dbReference type="Proteomes" id="UP000182321"/>
    </source>
</evidence>
<dbReference type="PANTHER" id="PTHR45138:SF9">
    <property type="entry name" value="DIGUANYLATE CYCLASE DGCM-RELATED"/>
    <property type="match status" value="1"/>
</dbReference>
<dbReference type="Gene3D" id="3.30.70.270">
    <property type="match status" value="1"/>
</dbReference>
<dbReference type="EMBL" id="FNZX01000007">
    <property type="protein sequence ID" value="SEK58767.1"/>
    <property type="molecule type" value="Genomic_DNA"/>
</dbReference>
<dbReference type="InterPro" id="IPR050469">
    <property type="entry name" value="Diguanylate_Cyclase"/>
</dbReference>
<dbReference type="AlphaFoldDB" id="A0A1H7IAL3"/>
<dbReference type="PROSITE" id="PS50887">
    <property type="entry name" value="GGDEF"/>
    <property type="match status" value="1"/>
</dbReference>
<dbReference type="SMART" id="SM00267">
    <property type="entry name" value="GGDEF"/>
    <property type="match status" value="1"/>
</dbReference>
<dbReference type="InterPro" id="IPR019494">
    <property type="entry name" value="FIST_C"/>
</dbReference>
<dbReference type="SMART" id="SM01204">
    <property type="entry name" value="FIST_C"/>
    <property type="match status" value="1"/>
</dbReference>
<dbReference type="RefSeq" id="WP_074790324.1">
    <property type="nucleotide sequence ID" value="NZ_FNZX01000007.1"/>
</dbReference>
<dbReference type="FunFam" id="3.30.70.270:FF:000001">
    <property type="entry name" value="Diguanylate cyclase domain protein"/>
    <property type="match status" value="1"/>
</dbReference>
<feature type="domain" description="GGDEF" evidence="2">
    <location>
        <begin position="460"/>
        <end position="589"/>
    </location>
</feature>
<name>A0A1H7IAL3_9FIRM</name>
<dbReference type="InterPro" id="IPR013702">
    <property type="entry name" value="FIST_domain_N"/>
</dbReference>
<protein>
    <submittedName>
        <fullName evidence="3">Diguanylate cyclase (GGDEF) domain-containing protein</fullName>
    </submittedName>
</protein>
<dbReference type="SMART" id="SM00897">
    <property type="entry name" value="FIST"/>
    <property type="match status" value="1"/>
</dbReference>